<protein>
    <submittedName>
        <fullName evidence="2">Uncharacterized protein</fullName>
    </submittedName>
</protein>
<dbReference type="Proteomes" id="UP001597544">
    <property type="component" value="Unassembled WGS sequence"/>
</dbReference>
<accession>A0ABW5IQA3</accession>
<feature type="region of interest" description="Disordered" evidence="1">
    <location>
        <begin position="162"/>
        <end position="230"/>
    </location>
</feature>
<proteinExistence type="predicted"/>
<comment type="caution">
    <text evidence="2">The sequence shown here is derived from an EMBL/GenBank/DDBJ whole genome shotgun (WGS) entry which is preliminary data.</text>
</comment>
<dbReference type="EMBL" id="JBHULU010000021">
    <property type="protein sequence ID" value="MFD2515157.1"/>
    <property type="molecule type" value="Genomic_DNA"/>
</dbReference>
<gene>
    <name evidence="2" type="ORF">ACFSRY_14890</name>
</gene>
<keyword evidence="3" id="KW-1185">Reference proteome</keyword>
<name>A0ABW5IQA3_9BACT</name>
<evidence type="ECO:0000313" key="2">
    <source>
        <dbReference type="EMBL" id="MFD2515157.1"/>
    </source>
</evidence>
<sequence length="251" mass="28073">MNRDKDHYNPNIKHYGDLDRYGDIENNYRSESRSPYGTRAYGDYSGGTRYGEGGSTFGGGSSYGHSYYKGYSRQEITDRVSQSENRYGKRRGDYNSPGSRESSGSDRNNDYSDFMNFNYGAGPSRGQGGYYDRGSGYGTSNHSNYGYDRGIGGYGNTGYGSTGYNNRDEDRERNIYNRRPGSTSGYSDRGVPDYSMHNIGKDYGAGRSNTHSSGSYGRSSERYDEDLNRSRYDRYAAGSDRGGYINKDANC</sequence>
<feature type="compositionally biased region" description="Gly residues" evidence="1">
    <location>
        <begin position="44"/>
        <end position="62"/>
    </location>
</feature>
<organism evidence="2 3">
    <name type="scientific">Pontibacter locisalis</name>
    <dbReference type="NCBI Taxonomy" id="1719035"/>
    <lineage>
        <taxon>Bacteria</taxon>
        <taxon>Pseudomonadati</taxon>
        <taxon>Bacteroidota</taxon>
        <taxon>Cytophagia</taxon>
        <taxon>Cytophagales</taxon>
        <taxon>Hymenobacteraceae</taxon>
        <taxon>Pontibacter</taxon>
    </lineage>
</organism>
<feature type="compositionally biased region" description="Basic and acidic residues" evidence="1">
    <location>
        <begin position="1"/>
        <end position="32"/>
    </location>
</feature>
<feature type="compositionally biased region" description="Basic and acidic residues" evidence="1">
    <location>
        <begin position="166"/>
        <end position="175"/>
    </location>
</feature>
<evidence type="ECO:0000256" key="1">
    <source>
        <dbReference type="SAM" id="MobiDB-lite"/>
    </source>
</evidence>
<reference evidence="3" key="1">
    <citation type="journal article" date="2019" name="Int. J. Syst. Evol. Microbiol.">
        <title>The Global Catalogue of Microorganisms (GCM) 10K type strain sequencing project: providing services to taxonomists for standard genome sequencing and annotation.</title>
        <authorList>
            <consortium name="The Broad Institute Genomics Platform"/>
            <consortium name="The Broad Institute Genome Sequencing Center for Infectious Disease"/>
            <person name="Wu L."/>
            <person name="Ma J."/>
        </authorList>
    </citation>
    <scope>NUCLEOTIDE SEQUENCE [LARGE SCALE GENOMIC DNA]</scope>
    <source>
        <strain evidence="3">KCTC 42498</strain>
    </source>
</reference>
<feature type="compositionally biased region" description="Basic and acidic residues" evidence="1">
    <location>
        <begin position="219"/>
        <end position="230"/>
    </location>
</feature>
<evidence type="ECO:0000313" key="3">
    <source>
        <dbReference type="Proteomes" id="UP001597544"/>
    </source>
</evidence>
<dbReference type="RefSeq" id="WP_377509311.1">
    <property type="nucleotide sequence ID" value="NZ_JBHULU010000021.1"/>
</dbReference>
<feature type="region of interest" description="Disordered" evidence="1">
    <location>
        <begin position="1"/>
        <end position="125"/>
    </location>
</feature>